<gene>
    <name evidence="1" type="ORF">CONPUDRAFT_157320</name>
</gene>
<proteinExistence type="predicted"/>
<dbReference type="OrthoDB" id="2803161at2759"/>
<evidence type="ECO:0000313" key="1">
    <source>
        <dbReference type="EMBL" id="EIW77048.1"/>
    </source>
</evidence>
<dbReference type="EMBL" id="JH711584">
    <property type="protein sequence ID" value="EIW77048.1"/>
    <property type="molecule type" value="Genomic_DNA"/>
</dbReference>
<dbReference type="RefSeq" id="XP_007772502.1">
    <property type="nucleotide sequence ID" value="XM_007774312.1"/>
</dbReference>
<accession>A0A5M3MCV5</accession>
<dbReference type="Proteomes" id="UP000053558">
    <property type="component" value="Unassembled WGS sequence"/>
</dbReference>
<sequence length="657" mass="73093">MVSVSPADMEELLYAPEPHRSQNLRGLFTRMADPNEDPVFVVKYALEINQELRRRLHGASAAGFSTFGIACLNAGIVRAMIALANKEWPELDPRLDQWVFIAQYNGIEALSILLNAGDIPQRRGLLDSMLQEGVVDLCMRLIRHRLCLMRRLGINTLQCLASESMLGEKVSPSTAANIIEAVCLYALNGPSDFVFQLNDPATEWQAKLFFIDDRTPISEAKRHARRYHSITQESALWIAHGLLCTFSGHSRQFCSDMIKRKPQILDLLLNCAIIERSASHPESDASATACEVLALLFHLPCYVVPGVDISPPRDREYKDPSWKETLRAMAILTSRPDWLEKLIKVWTRIQEEDTQIFQNVVATSAHAYAAFGQKTESYMVFENRGTSRVVVLRFIALLTHAADLCSIATPQIESLLAIAYLGCRKTQPSQGLFTRDGPSIENHKEVYRLPMWSLDTPRLAEASVTVAPEHIMGPTAIIRLLAVLAQRKALSAIQTLTEAPKELSPSASFSQIQQITHPDVIRRIIEISHKRLRVRLDHGRGSAKGTHACDHQYAREAFAQAAELAAALVALDTHTEGAYMAEIRGARKQLVIALGNAAQMALNLEQWGKAIHFAWGASNVSQNIPPGEELSQDIIKKNKRRIDQANTGLRAEGVPFA</sequence>
<evidence type="ECO:0000313" key="2">
    <source>
        <dbReference type="Proteomes" id="UP000053558"/>
    </source>
</evidence>
<dbReference type="GeneID" id="19203747"/>
<dbReference type="AlphaFoldDB" id="A0A5M3MCV5"/>
<organism evidence="1 2">
    <name type="scientific">Coniophora puteana (strain RWD-64-598)</name>
    <name type="common">Brown rot fungus</name>
    <dbReference type="NCBI Taxonomy" id="741705"/>
    <lineage>
        <taxon>Eukaryota</taxon>
        <taxon>Fungi</taxon>
        <taxon>Dikarya</taxon>
        <taxon>Basidiomycota</taxon>
        <taxon>Agaricomycotina</taxon>
        <taxon>Agaricomycetes</taxon>
        <taxon>Agaricomycetidae</taxon>
        <taxon>Boletales</taxon>
        <taxon>Coniophorineae</taxon>
        <taxon>Coniophoraceae</taxon>
        <taxon>Coniophora</taxon>
    </lineage>
</organism>
<dbReference type="KEGG" id="cput:CONPUDRAFT_157320"/>
<comment type="caution">
    <text evidence="1">The sequence shown here is derived from an EMBL/GenBank/DDBJ whole genome shotgun (WGS) entry which is preliminary data.</text>
</comment>
<keyword evidence="2" id="KW-1185">Reference proteome</keyword>
<name>A0A5M3MCV5_CONPW</name>
<reference evidence="2" key="1">
    <citation type="journal article" date="2012" name="Science">
        <title>The Paleozoic origin of enzymatic lignin decomposition reconstructed from 31 fungal genomes.</title>
        <authorList>
            <person name="Floudas D."/>
            <person name="Binder M."/>
            <person name="Riley R."/>
            <person name="Barry K."/>
            <person name="Blanchette R.A."/>
            <person name="Henrissat B."/>
            <person name="Martinez A.T."/>
            <person name="Otillar R."/>
            <person name="Spatafora J.W."/>
            <person name="Yadav J.S."/>
            <person name="Aerts A."/>
            <person name="Benoit I."/>
            <person name="Boyd A."/>
            <person name="Carlson A."/>
            <person name="Copeland A."/>
            <person name="Coutinho P.M."/>
            <person name="de Vries R.P."/>
            <person name="Ferreira P."/>
            <person name="Findley K."/>
            <person name="Foster B."/>
            <person name="Gaskell J."/>
            <person name="Glotzer D."/>
            <person name="Gorecki P."/>
            <person name="Heitman J."/>
            <person name="Hesse C."/>
            <person name="Hori C."/>
            <person name="Igarashi K."/>
            <person name="Jurgens J.A."/>
            <person name="Kallen N."/>
            <person name="Kersten P."/>
            <person name="Kohler A."/>
            <person name="Kuees U."/>
            <person name="Kumar T.K.A."/>
            <person name="Kuo A."/>
            <person name="LaButti K."/>
            <person name="Larrondo L.F."/>
            <person name="Lindquist E."/>
            <person name="Ling A."/>
            <person name="Lombard V."/>
            <person name="Lucas S."/>
            <person name="Lundell T."/>
            <person name="Martin R."/>
            <person name="McLaughlin D.J."/>
            <person name="Morgenstern I."/>
            <person name="Morin E."/>
            <person name="Murat C."/>
            <person name="Nagy L.G."/>
            <person name="Nolan M."/>
            <person name="Ohm R.A."/>
            <person name="Patyshakuliyeva A."/>
            <person name="Rokas A."/>
            <person name="Ruiz-Duenas F.J."/>
            <person name="Sabat G."/>
            <person name="Salamov A."/>
            <person name="Samejima M."/>
            <person name="Schmutz J."/>
            <person name="Slot J.C."/>
            <person name="St John F."/>
            <person name="Stenlid J."/>
            <person name="Sun H."/>
            <person name="Sun S."/>
            <person name="Syed K."/>
            <person name="Tsang A."/>
            <person name="Wiebenga A."/>
            <person name="Young D."/>
            <person name="Pisabarro A."/>
            <person name="Eastwood D.C."/>
            <person name="Martin F."/>
            <person name="Cullen D."/>
            <person name="Grigoriev I.V."/>
            <person name="Hibbett D.S."/>
        </authorList>
    </citation>
    <scope>NUCLEOTIDE SEQUENCE [LARGE SCALE GENOMIC DNA]</scope>
    <source>
        <strain evidence="2">RWD-64-598 SS2</strain>
    </source>
</reference>
<protein>
    <submittedName>
        <fullName evidence="1">Uncharacterized protein</fullName>
    </submittedName>
</protein>